<evidence type="ECO:0000313" key="1">
    <source>
        <dbReference type="EMBL" id="OGK24660.1"/>
    </source>
</evidence>
<name>A0A1F7GZV6_9BACT</name>
<dbReference type="Gene3D" id="3.30.1490.270">
    <property type="match status" value="1"/>
</dbReference>
<comment type="caution">
    <text evidence="1">The sequence shown here is derived from an EMBL/GenBank/DDBJ whole genome shotgun (WGS) entry which is preliminary data.</text>
</comment>
<protein>
    <recommendedName>
        <fullName evidence="3">Glutathionylspermidine synthase pre-ATP-grasp-like domain-containing protein</fullName>
    </recommendedName>
</protein>
<evidence type="ECO:0008006" key="3">
    <source>
        <dbReference type="Google" id="ProtNLM"/>
    </source>
</evidence>
<dbReference type="Proteomes" id="UP000177913">
    <property type="component" value="Unassembled WGS sequence"/>
</dbReference>
<evidence type="ECO:0000313" key="2">
    <source>
        <dbReference type="Proteomes" id="UP000177913"/>
    </source>
</evidence>
<dbReference type="AlphaFoldDB" id="A0A1F7GZV6"/>
<sequence length="493" mass="57087">MDTQLQLQQVESKGALTNIDASFVYRHRFILSLLQKMSFYQRLDLKNELDQYTNKLGFHHYKHDIHIPLIPLILDRSQIVKQLKDLEFILHALGKFENYAFSHSGKGLLKSISSSAPEEWITLMRIAQREPLQSKKMRNKRFDCFIRDGNLIVLELNSICPQGILPFYILEERRQMLYNKLGIEGPIKVDIIKELLNWFLNEHKFRNPSEVVKNIGIIFETKEEPGFQFPIFSRLLKKKALEVYGLNLNVYLGSPQQVSLNNKKNKMYLKGKPIDVLWKNAITSLDYDFSSYGCKKSKSKLDVKDFLTIISNSDRFTVINSERSRFFSFKKIFAYLSNPLLQATIKLSGEEKLAIKKHIPQTFDISNCNRNFLLQYKDQLIVKDALGSYGNGIYFGKNYSSAEWKKLVDTFKKDNNFIVQEYLDYKKNQLPIIDIDKEGRIAIENLVADFNPQHINGAFLGSGWSRFKKYQESSKLAPLNLSSGGGQICVELV</sequence>
<dbReference type="SUPFAM" id="SSF56059">
    <property type="entry name" value="Glutathione synthetase ATP-binding domain-like"/>
    <property type="match status" value="1"/>
</dbReference>
<dbReference type="EMBL" id="MFZO01000031">
    <property type="protein sequence ID" value="OGK24660.1"/>
    <property type="molecule type" value="Genomic_DNA"/>
</dbReference>
<gene>
    <name evidence="1" type="ORF">A3C25_01640</name>
</gene>
<reference evidence="1 2" key="1">
    <citation type="journal article" date="2016" name="Nat. Commun.">
        <title>Thousands of microbial genomes shed light on interconnected biogeochemical processes in an aquifer system.</title>
        <authorList>
            <person name="Anantharaman K."/>
            <person name="Brown C.T."/>
            <person name="Hug L.A."/>
            <person name="Sharon I."/>
            <person name="Castelle C.J."/>
            <person name="Probst A.J."/>
            <person name="Thomas B.C."/>
            <person name="Singh A."/>
            <person name="Wilkins M.J."/>
            <person name="Karaoz U."/>
            <person name="Brodie E.L."/>
            <person name="Williams K.H."/>
            <person name="Hubbard S.S."/>
            <person name="Banfield J.F."/>
        </authorList>
    </citation>
    <scope>NUCLEOTIDE SEQUENCE [LARGE SCALE GENOMIC DNA]</scope>
</reference>
<proteinExistence type="predicted"/>
<accession>A0A1F7GZV6</accession>
<organism evidence="1 2">
    <name type="scientific">Candidatus Roizmanbacteria bacterium RIFCSPHIGHO2_02_FULL_38_11</name>
    <dbReference type="NCBI Taxonomy" id="1802039"/>
    <lineage>
        <taxon>Bacteria</taxon>
        <taxon>Candidatus Roizmaniibacteriota</taxon>
    </lineage>
</organism>